<dbReference type="RefSeq" id="WP_029279318.1">
    <property type="nucleotide sequence ID" value="NZ_CANLZQ010000001.1"/>
</dbReference>
<proteinExistence type="predicted"/>
<organism evidence="7 8">
    <name type="scientific">Metabacillus indicus</name>
    <name type="common">Bacillus indicus</name>
    <dbReference type="NCBI Taxonomy" id="246786"/>
    <lineage>
        <taxon>Bacteria</taxon>
        <taxon>Bacillati</taxon>
        <taxon>Bacillota</taxon>
        <taxon>Bacilli</taxon>
        <taxon>Bacillales</taxon>
        <taxon>Bacillaceae</taxon>
        <taxon>Metabacillus</taxon>
    </lineage>
</organism>
<feature type="transmembrane region" description="Helical" evidence="5">
    <location>
        <begin position="38"/>
        <end position="59"/>
    </location>
</feature>
<feature type="transmembrane region" description="Helical" evidence="5">
    <location>
        <begin position="248"/>
        <end position="269"/>
    </location>
</feature>
<dbReference type="STRING" id="246786.GS18_0212320"/>
<feature type="transmembrane region" description="Helical" evidence="5">
    <location>
        <begin position="71"/>
        <end position="88"/>
    </location>
</feature>
<dbReference type="EMBL" id="JNVC02000005">
    <property type="protein sequence ID" value="KEZ51884.1"/>
    <property type="molecule type" value="Genomic_DNA"/>
</dbReference>
<evidence type="ECO:0000256" key="4">
    <source>
        <dbReference type="ARBA" id="ARBA00023136"/>
    </source>
</evidence>
<feature type="transmembrane region" description="Helical" evidence="5">
    <location>
        <begin position="12"/>
        <end position="29"/>
    </location>
</feature>
<comment type="subcellular location">
    <subcellularLocation>
        <location evidence="1">Membrane</location>
        <topology evidence="1">Multi-pass membrane protein</topology>
    </subcellularLocation>
</comment>
<dbReference type="GO" id="GO:0020037">
    <property type="term" value="F:heme binding"/>
    <property type="evidence" value="ECO:0007669"/>
    <property type="project" value="InterPro"/>
</dbReference>
<dbReference type="PANTHER" id="PTHR30071:SF15">
    <property type="entry name" value="PROTEIN HEMX"/>
    <property type="match status" value="1"/>
</dbReference>
<keyword evidence="3 5" id="KW-1133">Transmembrane helix</keyword>
<keyword evidence="8" id="KW-1185">Reference proteome</keyword>
<dbReference type="InterPro" id="IPR045062">
    <property type="entry name" value="Cyt_c_biogenesis_CcsA/CcmC"/>
</dbReference>
<dbReference type="InterPro" id="IPR002541">
    <property type="entry name" value="Cyt_c_assembly"/>
</dbReference>
<evidence type="ECO:0000256" key="2">
    <source>
        <dbReference type="ARBA" id="ARBA00022692"/>
    </source>
</evidence>
<feature type="transmembrane region" description="Helical" evidence="5">
    <location>
        <begin position="134"/>
        <end position="158"/>
    </location>
</feature>
<evidence type="ECO:0000256" key="5">
    <source>
        <dbReference type="SAM" id="Phobius"/>
    </source>
</evidence>
<keyword evidence="2 5" id="KW-0812">Transmembrane</keyword>
<evidence type="ECO:0000259" key="6">
    <source>
        <dbReference type="Pfam" id="PF01578"/>
    </source>
</evidence>
<feature type="transmembrane region" description="Helical" evidence="5">
    <location>
        <begin position="215"/>
        <end position="236"/>
    </location>
</feature>
<dbReference type="Proteomes" id="UP000028549">
    <property type="component" value="Unassembled WGS sequence"/>
</dbReference>
<evidence type="ECO:0000256" key="1">
    <source>
        <dbReference type="ARBA" id="ARBA00004141"/>
    </source>
</evidence>
<sequence>MPEMSLPRINELIIILYAFSVLFFFIDFIHNNRKANKIAFWLLSIVWLLQTIFLFYQMFETGRFPVLNISEGLYFYSWVLVTLSVVLNRFLKADFIIFFTNVLGFIMLSIHTFAPSQYESAAVSGQLISELLFIHITMAILSYGAFTLSFVFSILYLIQYNLLKKKKWGKQLIRIDDLAKLDHMSYVLNVIGVPMLLLSLILGMIWAYLKIPNFHWYDAKVTGSFMMLLVYGYYLYSRIVKEWHGKQVAYYNAAAFLILLINFFLFGSLSRFHIWDS</sequence>
<keyword evidence="4 5" id="KW-0472">Membrane</keyword>
<dbReference type="Pfam" id="PF01578">
    <property type="entry name" value="Cytochrom_C_asm"/>
    <property type="match status" value="1"/>
</dbReference>
<dbReference type="AlphaFoldDB" id="A0A084GX22"/>
<feature type="domain" description="Cytochrome c assembly protein" evidence="6">
    <location>
        <begin position="67"/>
        <end position="270"/>
    </location>
</feature>
<feature type="transmembrane region" description="Helical" evidence="5">
    <location>
        <begin position="95"/>
        <end position="114"/>
    </location>
</feature>
<evidence type="ECO:0000313" key="8">
    <source>
        <dbReference type="Proteomes" id="UP000028549"/>
    </source>
</evidence>
<dbReference type="GO" id="GO:0005886">
    <property type="term" value="C:plasma membrane"/>
    <property type="evidence" value="ECO:0007669"/>
    <property type="project" value="TreeGrafter"/>
</dbReference>
<accession>A0A084GX22</accession>
<feature type="transmembrane region" description="Helical" evidence="5">
    <location>
        <begin position="186"/>
        <end position="209"/>
    </location>
</feature>
<evidence type="ECO:0000256" key="3">
    <source>
        <dbReference type="ARBA" id="ARBA00022989"/>
    </source>
</evidence>
<dbReference type="GO" id="GO:0017004">
    <property type="term" value="P:cytochrome complex assembly"/>
    <property type="evidence" value="ECO:0007669"/>
    <property type="project" value="InterPro"/>
</dbReference>
<name>A0A084GX22_METID</name>
<dbReference type="PANTHER" id="PTHR30071">
    <property type="entry name" value="HEME EXPORTER PROTEIN C"/>
    <property type="match status" value="1"/>
</dbReference>
<protein>
    <submittedName>
        <fullName evidence="7">Cytochrome C assembly protein</fullName>
    </submittedName>
</protein>
<dbReference type="OrthoDB" id="2417400at2"/>
<reference evidence="7 8" key="1">
    <citation type="journal article" date="2005" name="Int. J. Syst. Evol. Microbiol.">
        <title>Bacillus cibi sp. nov., isolated from jeotgal, a traditional Korean fermented seafood.</title>
        <authorList>
            <person name="Yoon J.H."/>
            <person name="Lee C.H."/>
            <person name="Oh T.K."/>
        </authorList>
    </citation>
    <scope>NUCLEOTIDE SEQUENCE [LARGE SCALE GENOMIC DNA]</scope>
    <source>
        <strain evidence="7 8">DSM 16189</strain>
    </source>
</reference>
<evidence type="ECO:0000313" key="7">
    <source>
        <dbReference type="EMBL" id="KEZ51884.1"/>
    </source>
</evidence>
<gene>
    <name evidence="7" type="ORF">GS18_0212320</name>
</gene>
<comment type="caution">
    <text evidence="7">The sequence shown here is derived from an EMBL/GenBank/DDBJ whole genome shotgun (WGS) entry which is preliminary data.</text>
</comment>